<dbReference type="InterPro" id="IPR036770">
    <property type="entry name" value="Ankyrin_rpt-contain_sf"/>
</dbReference>
<dbReference type="PROSITE" id="PS50088">
    <property type="entry name" value="ANK_REPEAT"/>
    <property type="match status" value="3"/>
</dbReference>
<dbReference type="EMBL" id="VEPZ02001720">
    <property type="protein sequence ID" value="KAE8661679.1"/>
    <property type="molecule type" value="Genomic_DNA"/>
</dbReference>
<keyword evidence="1" id="KW-0677">Repeat</keyword>
<dbReference type="PROSITE" id="PS50297">
    <property type="entry name" value="ANK_REP_REGION"/>
    <property type="match status" value="3"/>
</dbReference>
<evidence type="ECO:0000313" key="4">
    <source>
        <dbReference type="EMBL" id="KAE8661679.1"/>
    </source>
</evidence>
<dbReference type="AlphaFoldDB" id="A0A6A2XTL4"/>
<comment type="caution">
    <text evidence="4">The sequence shown here is derived from an EMBL/GenBank/DDBJ whole genome shotgun (WGS) entry which is preliminary data.</text>
</comment>
<dbReference type="Proteomes" id="UP000436088">
    <property type="component" value="Unassembled WGS sequence"/>
</dbReference>
<organism evidence="4 5">
    <name type="scientific">Hibiscus syriacus</name>
    <name type="common">Rose of Sharon</name>
    <dbReference type="NCBI Taxonomy" id="106335"/>
    <lineage>
        <taxon>Eukaryota</taxon>
        <taxon>Viridiplantae</taxon>
        <taxon>Streptophyta</taxon>
        <taxon>Embryophyta</taxon>
        <taxon>Tracheophyta</taxon>
        <taxon>Spermatophyta</taxon>
        <taxon>Magnoliopsida</taxon>
        <taxon>eudicotyledons</taxon>
        <taxon>Gunneridae</taxon>
        <taxon>Pentapetalae</taxon>
        <taxon>rosids</taxon>
        <taxon>malvids</taxon>
        <taxon>Malvales</taxon>
        <taxon>Malvaceae</taxon>
        <taxon>Malvoideae</taxon>
        <taxon>Hibiscus</taxon>
    </lineage>
</organism>
<feature type="repeat" description="ANK" evidence="3">
    <location>
        <begin position="67"/>
        <end position="99"/>
    </location>
</feature>
<gene>
    <name evidence="4" type="ORF">F3Y22_tig00113725pilonHSYRG01802</name>
</gene>
<evidence type="ECO:0000256" key="1">
    <source>
        <dbReference type="ARBA" id="ARBA00022737"/>
    </source>
</evidence>
<proteinExistence type="predicted"/>
<dbReference type="PANTHER" id="PTHR24198:SF165">
    <property type="entry name" value="ANKYRIN REPEAT-CONTAINING PROTEIN-RELATED"/>
    <property type="match status" value="1"/>
</dbReference>
<protein>
    <submittedName>
        <fullName evidence="4">Ankyrin repeat family protein, putative isoform 2</fullName>
    </submittedName>
</protein>
<keyword evidence="2 3" id="KW-0040">ANK repeat</keyword>
<sequence>MVNLLLEAVLRVGRQEHPNVGLYQADPRWQSKGWNEVHVAVAFDRTADLEVLLRKGKRETLDWRDKEGRTPFLLAATKGNIECAKILLESGADKNARSNDGRTALYRAVANGNCRMLEMLIEMDANPTISDDRGCSPLDIARDKDHAIKGHRDVVLALVEMGLDFERRNNEGHTALHLAVEGGDLEVVEALICKGADANAMTKTGVTPLYMAKIMGYDQISQLLRHTGICSSYTEYLRFQKQHTKVVT</sequence>
<evidence type="ECO:0000256" key="2">
    <source>
        <dbReference type="ARBA" id="ARBA00023043"/>
    </source>
</evidence>
<dbReference type="InterPro" id="IPR002110">
    <property type="entry name" value="Ankyrin_rpt"/>
</dbReference>
<dbReference type="SMART" id="SM00248">
    <property type="entry name" value="ANK"/>
    <property type="match status" value="5"/>
</dbReference>
<dbReference type="Gene3D" id="1.25.40.20">
    <property type="entry name" value="Ankyrin repeat-containing domain"/>
    <property type="match status" value="2"/>
</dbReference>
<dbReference type="PRINTS" id="PR01415">
    <property type="entry name" value="ANKYRIN"/>
</dbReference>
<feature type="repeat" description="ANK" evidence="3">
    <location>
        <begin position="100"/>
        <end position="132"/>
    </location>
</feature>
<dbReference type="PANTHER" id="PTHR24198">
    <property type="entry name" value="ANKYRIN REPEAT AND PROTEIN KINASE DOMAIN-CONTAINING PROTEIN"/>
    <property type="match status" value="1"/>
</dbReference>
<dbReference type="SUPFAM" id="SSF48403">
    <property type="entry name" value="Ankyrin repeat"/>
    <property type="match status" value="1"/>
</dbReference>
<evidence type="ECO:0000256" key="3">
    <source>
        <dbReference type="PROSITE-ProRule" id="PRU00023"/>
    </source>
</evidence>
<reference evidence="4" key="1">
    <citation type="submission" date="2019-09" db="EMBL/GenBank/DDBJ databases">
        <title>Draft genome information of white flower Hibiscus syriacus.</title>
        <authorList>
            <person name="Kim Y.-M."/>
        </authorList>
    </citation>
    <scope>NUCLEOTIDE SEQUENCE [LARGE SCALE GENOMIC DNA]</scope>
    <source>
        <strain evidence="4">YM2019G1</strain>
    </source>
</reference>
<dbReference type="Pfam" id="PF12796">
    <property type="entry name" value="Ank_2"/>
    <property type="match status" value="2"/>
</dbReference>
<evidence type="ECO:0000313" key="5">
    <source>
        <dbReference type="Proteomes" id="UP000436088"/>
    </source>
</evidence>
<accession>A0A6A2XTL4</accession>
<feature type="repeat" description="ANK" evidence="3">
    <location>
        <begin position="171"/>
        <end position="203"/>
    </location>
</feature>
<keyword evidence="5" id="KW-1185">Reference proteome</keyword>
<name>A0A6A2XTL4_HIBSY</name>